<dbReference type="EMBL" id="CADCTZ010000908">
    <property type="protein sequence ID" value="CAA9370905.1"/>
    <property type="molecule type" value="Genomic_DNA"/>
</dbReference>
<dbReference type="AlphaFoldDB" id="A0A6J4MWR8"/>
<gene>
    <name evidence="1" type="ORF">AVDCRST_MAG84-4325</name>
</gene>
<name>A0A6J4MWR8_9CYAN</name>
<protein>
    <submittedName>
        <fullName evidence="1">Uncharacterized protein</fullName>
    </submittedName>
</protein>
<accession>A0A6J4MWR8</accession>
<sequence length="55" mass="6396">MLIVRSAKVVNKCLKRWKSLLRAIDKSSLFYRQLIIKNISRIMLNGYDANTLTTP</sequence>
<evidence type="ECO:0000313" key="1">
    <source>
        <dbReference type="EMBL" id="CAA9370905.1"/>
    </source>
</evidence>
<proteinExistence type="predicted"/>
<reference evidence="1" key="1">
    <citation type="submission" date="2020-02" db="EMBL/GenBank/DDBJ databases">
        <authorList>
            <person name="Meier V. D."/>
        </authorList>
    </citation>
    <scope>NUCLEOTIDE SEQUENCE</scope>
    <source>
        <strain evidence="1">AVDCRST_MAG84</strain>
    </source>
</reference>
<organism evidence="1">
    <name type="scientific">uncultured Microcoleus sp</name>
    <dbReference type="NCBI Taxonomy" id="259945"/>
    <lineage>
        <taxon>Bacteria</taxon>
        <taxon>Bacillati</taxon>
        <taxon>Cyanobacteriota</taxon>
        <taxon>Cyanophyceae</taxon>
        <taxon>Oscillatoriophycideae</taxon>
        <taxon>Oscillatoriales</taxon>
        <taxon>Microcoleaceae</taxon>
        <taxon>Microcoleus</taxon>
        <taxon>environmental samples</taxon>
    </lineage>
</organism>